<keyword evidence="3" id="KW-1185">Reference proteome</keyword>
<dbReference type="AlphaFoldDB" id="A0A2T5BVZ6"/>
<name>A0A2T5BVZ6_9BACT</name>
<comment type="caution">
    <text evidence="2">The sequence shown here is derived from an EMBL/GenBank/DDBJ whole genome shotgun (WGS) entry which is preliminary data.</text>
</comment>
<dbReference type="InterPro" id="IPR043129">
    <property type="entry name" value="ATPase_NBD"/>
</dbReference>
<dbReference type="PANTHER" id="PTHR18964">
    <property type="entry name" value="ROK (REPRESSOR, ORF, KINASE) FAMILY"/>
    <property type="match status" value="1"/>
</dbReference>
<gene>
    <name evidence="2" type="ORF">C8N47_13415</name>
</gene>
<dbReference type="OrthoDB" id="9810372at2"/>
<evidence type="ECO:0000313" key="2">
    <source>
        <dbReference type="EMBL" id="PTN03800.1"/>
    </source>
</evidence>
<keyword evidence="2" id="KW-0808">Transferase</keyword>
<dbReference type="RefSeq" id="WP_107823940.1">
    <property type="nucleotide sequence ID" value="NZ_OY782574.1"/>
</dbReference>
<dbReference type="Gene3D" id="3.30.420.40">
    <property type="match status" value="2"/>
</dbReference>
<accession>A0A2T5BVZ6</accession>
<sequence length="296" mass="32085">MLSEKIVGIDIGGTKISIGLLVNGKIEEFVKLDTPATGTKEEVMQQIVKGVESLNGYQDAMGIGIGAPGLIDEEEGVIFSVTNIPSWREVHLKAYLEDHFKKPVYITNDANCFAIGVKIYGEGQAFKNVVCLALGTGVGAGIVIDGYLYSGSVAGAGEVGGLPYLDADFETYCSGKFFRLINKVDGQSVYERAKQNDPEALKLFAEFGHHVGNLIKTSLFILAPEAVIVGGSVSNSYEFWKDAMMETVQTFPYKKVIENFKVMKTELKDIAVVGAAALFKNRYEQDQAKALTSKAL</sequence>
<protein>
    <submittedName>
        <fullName evidence="2">Glucokinase</fullName>
    </submittedName>
</protein>
<evidence type="ECO:0000313" key="3">
    <source>
        <dbReference type="Proteomes" id="UP000243525"/>
    </source>
</evidence>
<dbReference type="GO" id="GO:0016301">
    <property type="term" value="F:kinase activity"/>
    <property type="evidence" value="ECO:0007669"/>
    <property type="project" value="UniProtKB-KW"/>
</dbReference>
<proteinExistence type="inferred from homology"/>
<dbReference type="PANTHER" id="PTHR18964:SF149">
    <property type="entry name" value="BIFUNCTIONAL UDP-N-ACETYLGLUCOSAMINE 2-EPIMERASE_N-ACETYLMANNOSAMINE KINASE"/>
    <property type="match status" value="1"/>
</dbReference>
<comment type="similarity">
    <text evidence="1">Belongs to the ROK (NagC/XylR) family.</text>
</comment>
<evidence type="ECO:0000256" key="1">
    <source>
        <dbReference type="ARBA" id="ARBA00006479"/>
    </source>
</evidence>
<keyword evidence="2" id="KW-0418">Kinase</keyword>
<dbReference type="SUPFAM" id="SSF53067">
    <property type="entry name" value="Actin-like ATPase domain"/>
    <property type="match status" value="1"/>
</dbReference>
<dbReference type="InterPro" id="IPR000600">
    <property type="entry name" value="ROK"/>
</dbReference>
<organism evidence="2 3">
    <name type="scientific">Mangrovibacterium marinum</name>
    <dbReference type="NCBI Taxonomy" id="1639118"/>
    <lineage>
        <taxon>Bacteria</taxon>
        <taxon>Pseudomonadati</taxon>
        <taxon>Bacteroidota</taxon>
        <taxon>Bacteroidia</taxon>
        <taxon>Marinilabiliales</taxon>
        <taxon>Prolixibacteraceae</taxon>
        <taxon>Mangrovibacterium</taxon>
    </lineage>
</organism>
<reference evidence="2 3" key="1">
    <citation type="submission" date="2018-04" db="EMBL/GenBank/DDBJ databases">
        <title>Genomic Encyclopedia of Archaeal and Bacterial Type Strains, Phase II (KMG-II): from individual species to whole genera.</title>
        <authorList>
            <person name="Goeker M."/>
        </authorList>
    </citation>
    <scope>NUCLEOTIDE SEQUENCE [LARGE SCALE GENOMIC DNA]</scope>
    <source>
        <strain evidence="2 3">DSM 28823</strain>
    </source>
</reference>
<dbReference type="Proteomes" id="UP000243525">
    <property type="component" value="Unassembled WGS sequence"/>
</dbReference>
<dbReference type="Pfam" id="PF00480">
    <property type="entry name" value="ROK"/>
    <property type="match status" value="1"/>
</dbReference>
<dbReference type="EMBL" id="QAAD01000034">
    <property type="protein sequence ID" value="PTN03800.1"/>
    <property type="molecule type" value="Genomic_DNA"/>
</dbReference>